<dbReference type="RefSeq" id="WP_198546154.1">
    <property type="nucleotide sequence ID" value="NZ_CP062943.1"/>
</dbReference>
<dbReference type="Proteomes" id="UP000593918">
    <property type="component" value="Chromosome"/>
</dbReference>
<name>A0A7L9ULF5_BIFLL</name>
<dbReference type="EMBL" id="CP062943">
    <property type="protein sequence ID" value="QOL55550.1"/>
    <property type="molecule type" value="Genomic_DNA"/>
</dbReference>
<protein>
    <submittedName>
        <fullName evidence="1">Uncharacterized protein</fullName>
    </submittedName>
</protein>
<proteinExistence type="predicted"/>
<reference evidence="1 2" key="1">
    <citation type="submission" date="2020-10" db="EMBL/GenBank/DDBJ databases">
        <title>Genome sequencing of Bifidobacterium longum subsp. longum KCTC 5915.</title>
        <authorList>
            <person name="Kim J."/>
        </authorList>
    </citation>
    <scope>NUCLEOTIDE SEQUENCE [LARGE SCALE GENOMIC DNA]</scope>
    <source>
        <strain evidence="1 2">KCTC 5915</strain>
    </source>
</reference>
<evidence type="ECO:0000313" key="1">
    <source>
        <dbReference type="EMBL" id="QOL55550.1"/>
    </source>
</evidence>
<evidence type="ECO:0000313" key="2">
    <source>
        <dbReference type="Proteomes" id="UP000593918"/>
    </source>
</evidence>
<gene>
    <name evidence="1" type="ORF">BL5915_01505</name>
</gene>
<organism evidence="1 2">
    <name type="scientific">Bifidobacterium longum subsp. longum</name>
    <dbReference type="NCBI Taxonomy" id="1679"/>
    <lineage>
        <taxon>Bacteria</taxon>
        <taxon>Bacillati</taxon>
        <taxon>Actinomycetota</taxon>
        <taxon>Actinomycetes</taxon>
        <taxon>Bifidobacteriales</taxon>
        <taxon>Bifidobacteriaceae</taxon>
        <taxon>Bifidobacterium</taxon>
    </lineage>
</organism>
<dbReference type="AlphaFoldDB" id="A0A7L9ULF5"/>
<accession>A0A7L9ULF5</accession>
<sequence length="76" mass="8109">MACEQAYRPVAAHVAVFSREPVSPAAVKDAVESCAAPRTARLARRVGPDMAYLNKTLARIAGVEPEEGETPQADED</sequence>